<dbReference type="RefSeq" id="WP_128210600.1">
    <property type="nucleotide sequence ID" value="NZ_JBHRSO010000056.1"/>
</dbReference>
<name>A0A443J6G0_9RHOB</name>
<dbReference type="EMBL" id="SAUZ01000054">
    <property type="protein sequence ID" value="RWR16073.1"/>
    <property type="molecule type" value="Genomic_DNA"/>
</dbReference>
<evidence type="ECO:0000313" key="2">
    <source>
        <dbReference type="EMBL" id="RWR16073.1"/>
    </source>
</evidence>
<reference evidence="2 3" key="2">
    <citation type="submission" date="2019-01" db="EMBL/GenBank/DDBJ databases">
        <authorList>
            <person name="Li Y."/>
        </authorList>
    </citation>
    <scope>NUCLEOTIDE SEQUENCE [LARGE SCALE GENOMIC DNA]</scope>
    <source>
        <strain evidence="2 3">SK2B-1</strain>
    </source>
</reference>
<evidence type="ECO:0000313" key="3">
    <source>
        <dbReference type="Proteomes" id="UP000284476"/>
    </source>
</evidence>
<evidence type="ECO:0000256" key="1">
    <source>
        <dbReference type="SAM" id="MobiDB-lite"/>
    </source>
</evidence>
<accession>A0A443J6G0</accession>
<dbReference type="Proteomes" id="UP000284476">
    <property type="component" value="Unassembled WGS sequence"/>
</dbReference>
<reference evidence="2 3" key="1">
    <citation type="submission" date="2019-01" db="EMBL/GenBank/DDBJ databases">
        <title>Sinorhodobacter populi sp. nov. isolated from the symptomatic bark tissue of Populus euramericana canker.</title>
        <authorList>
            <person name="Xu G."/>
        </authorList>
    </citation>
    <scope>NUCLEOTIDE SEQUENCE [LARGE SCALE GENOMIC DNA]</scope>
    <source>
        <strain evidence="2 3">SK2B-1</strain>
    </source>
</reference>
<dbReference type="AlphaFoldDB" id="A0A443J6G0"/>
<proteinExistence type="predicted"/>
<sequence length="119" mass="13591">MTNPESARHRSAFSTQNSGGGVVVPRGEHAARCHPEEPLWLSVFTVSECGHHFEENKDFTTRNRPSNQIKLAITSKELERHSFKLGYRILRRISGAFSSLFSFSPQPVRVFHFFFLTGR</sequence>
<comment type="caution">
    <text evidence="2">The sequence shown here is derived from an EMBL/GenBank/DDBJ whole genome shotgun (WGS) entry which is preliminary data.</text>
</comment>
<organism evidence="2 3">
    <name type="scientific">Paenirhodobacter populi</name>
    <dbReference type="NCBI Taxonomy" id="2306993"/>
    <lineage>
        <taxon>Bacteria</taxon>
        <taxon>Pseudomonadati</taxon>
        <taxon>Pseudomonadota</taxon>
        <taxon>Alphaproteobacteria</taxon>
        <taxon>Rhodobacterales</taxon>
        <taxon>Rhodobacter group</taxon>
        <taxon>Paenirhodobacter</taxon>
    </lineage>
</organism>
<gene>
    <name evidence="2" type="ORF">D2T30_22445</name>
</gene>
<feature type="region of interest" description="Disordered" evidence="1">
    <location>
        <begin position="1"/>
        <end position="23"/>
    </location>
</feature>
<protein>
    <submittedName>
        <fullName evidence="2">Uncharacterized protein</fullName>
    </submittedName>
</protein>